<protein>
    <recommendedName>
        <fullName evidence="4">Carrier domain-containing protein</fullName>
    </recommendedName>
</protein>
<dbReference type="Pfam" id="PF00550">
    <property type="entry name" value="PP-binding"/>
    <property type="match status" value="1"/>
</dbReference>
<evidence type="ECO:0000259" key="4">
    <source>
        <dbReference type="PROSITE" id="PS50075"/>
    </source>
</evidence>
<comment type="caution">
    <text evidence="5">The sequence shown here is derived from an EMBL/GenBank/DDBJ whole genome shotgun (WGS) entry which is preliminary data.</text>
</comment>
<evidence type="ECO:0000256" key="1">
    <source>
        <dbReference type="ARBA" id="ARBA00022450"/>
    </source>
</evidence>
<keyword evidence="2" id="KW-0597">Phosphoprotein</keyword>
<keyword evidence="6" id="KW-1185">Reference proteome</keyword>
<evidence type="ECO:0000313" key="6">
    <source>
        <dbReference type="Proteomes" id="UP001050975"/>
    </source>
</evidence>
<organism evidence="5 6">
    <name type="scientific">Microseira wollei NIES-4236</name>
    <dbReference type="NCBI Taxonomy" id="2530354"/>
    <lineage>
        <taxon>Bacteria</taxon>
        <taxon>Bacillati</taxon>
        <taxon>Cyanobacteriota</taxon>
        <taxon>Cyanophyceae</taxon>
        <taxon>Oscillatoriophycideae</taxon>
        <taxon>Aerosakkonematales</taxon>
        <taxon>Aerosakkonemataceae</taxon>
        <taxon>Microseira</taxon>
    </lineage>
</organism>
<dbReference type="InterPro" id="IPR020806">
    <property type="entry name" value="PKS_PP-bd"/>
</dbReference>
<dbReference type="Proteomes" id="UP001050975">
    <property type="component" value="Unassembled WGS sequence"/>
</dbReference>
<dbReference type="SUPFAM" id="SSF47336">
    <property type="entry name" value="ACP-like"/>
    <property type="match status" value="1"/>
</dbReference>
<dbReference type="Gene3D" id="1.10.1200.10">
    <property type="entry name" value="ACP-like"/>
    <property type="match status" value="1"/>
</dbReference>
<accession>A0AAV3XMY7</accession>
<evidence type="ECO:0000256" key="3">
    <source>
        <dbReference type="SAM" id="MobiDB-lite"/>
    </source>
</evidence>
<dbReference type="SMART" id="SM01294">
    <property type="entry name" value="PKS_PP_betabranch"/>
    <property type="match status" value="1"/>
</dbReference>
<feature type="compositionally biased region" description="Gly residues" evidence="3">
    <location>
        <begin position="122"/>
        <end position="131"/>
    </location>
</feature>
<dbReference type="InterPro" id="IPR006162">
    <property type="entry name" value="Ppantetheine_attach_site"/>
</dbReference>
<keyword evidence="1" id="KW-0596">Phosphopantetheine</keyword>
<evidence type="ECO:0000256" key="2">
    <source>
        <dbReference type="ARBA" id="ARBA00022553"/>
    </source>
</evidence>
<dbReference type="PROSITE" id="PS00012">
    <property type="entry name" value="PHOSPHOPANTETHEINE"/>
    <property type="match status" value="1"/>
</dbReference>
<feature type="domain" description="Carrier" evidence="4">
    <location>
        <begin position="16"/>
        <end position="93"/>
    </location>
</feature>
<gene>
    <name evidence="5" type="ORF">MiSe_69450</name>
</gene>
<dbReference type="AlphaFoldDB" id="A0AAV3XMY7"/>
<evidence type="ECO:0000313" key="5">
    <source>
        <dbReference type="EMBL" id="GET42131.1"/>
    </source>
</evidence>
<feature type="region of interest" description="Disordered" evidence="3">
    <location>
        <begin position="108"/>
        <end position="131"/>
    </location>
</feature>
<dbReference type="InterPro" id="IPR009081">
    <property type="entry name" value="PP-bd_ACP"/>
</dbReference>
<dbReference type="SMART" id="SM00823">
    <property type="entry name" value="PKS_PP"/>
    <property type="match status" value="1"/>
</dbReference>
<dbReference type="InterPro" id="IPR036736">
    <property type="entry name" value="ACP-like_sf"/>
</dbReference>
<sequence>MQLQNSSSKPSDMVTSPVEAIQTWLVDKIAQNLSLDPKSINVSESLTRYGLDSIDAVTLVGDLEDWLSAELPDTLLWDYPTIEKAAEYLVNECDVSALNVGGSAEKVEATASTKSEEPAKKGWGGFFKAGR</sequence>
<name>A0AAV3XMY7_9CYAN</name>
<reference evidence="5" key="1">
    <citation type="submission" date="2019-10" db="EMBL/GenBank/DDBJ databases">
        <title>Draft genome sequece of Microseira wollei NIES-4236.</title>
        <authorList>
            <person name="Yamaguchi H."/>
            <person name="Suzuki S."/>
            <person name="Kawachi M."/>
        </authorList>
    </citation>
    <scope>NUCLEOTIDE SEQUENCE</scope>
    <source>
        <strain evidence="5">NIES-4236</strain>
    </source>
</reference>
<dbReference type="EMBL" id="BLAY01000149">
    <property type="protein sequence ID" value="GET42131.1"/>
    <property type="molecule type" value="Genomic_DNA"/>
</dbReference>
<proteinExistence type="predicted"/>
<dbReference type="GO" id="GO:0031177">
    <property type="term" value="F:phosphopantetheine binding"/>
    <property type="evidence" value="ECO:0007669"/>
    <property type="project" value="InterPro"/>
</dbReference>
<dbReference type="PROSITE" id="PS50075">
    <property type="entry name" value="CARRIER"/>
    <property type="match status" value="1"/>
</dbReference>